<dbReference type="InterPro" id="IPR012347">
    <property type="entry name" value="Ferritin-like"/>
</dbReference>
<dbReference type="Pfam" id="PF09968">
    <property type="entry name" value="DUF2202"/>
    <property type="match status" value="1"/>
</dbReference>
<protein>
    <submittedName>
        <fullName evidence="2">DUF2202 domain-containing protein</fullName>
    </submittedName>
</protein>
<sequence>MKIKFFIIKAIMIVLFTVSCSDNEDNTKNVVLTPKEKEGVLFMLEEEKLARDTYNYMNNLWGLSLFNNIKNSEQSHMDAIVTILEQHNIEYTILPEGQFSNQNLQNFYNQFIIDGQVSSVEALKIGATIEDLDIVDLENYINESTNKSLILAYQNLQCGSRNHLRSFVSTLDNLGVTYNPQFLTTVVFNSIITSSHEQCN</sequence>
<dbReference type="PROSITE" id="PS51257">
    <property type="entry name" value="PROKAR_LIPOPROTEIN"/>
    <property type="match status" value="1"/>
</dbReference>
<evidence type="ECO:0000313" key="2">
    <source>
        <dbReference type="EMBL" id="MCL9808891.1"/>
    </source>
</evidence>
<comment type="caution">
    <text evidence="2">The sequence shown here is derived from an EMBL/GenBank/DDBJ whole genome shotgun (WGS) entry which is preliminary data.</text>
</comment>
<gene>
    <name evidence="2" type="ORF">NAT50_05910</name>
</gene>
<evidence type="ECO:0000259" key="1">
    <source>
        <dbReference type="Pfam" id="PF09968"/>
    </source>
</evidence>
<keyword evidence="3" id="KW-1185">Reference proteome</keyword>
<evidence type="ECO:0000313" key="3">
    <source>
        <dbReference type="Proteomes" id="UP001317191"/>
    </source>
</evidence>
<organism evidence="2 3">
    <name type="scientific">Flavobacterium luminosum</name>
    <dbReference type="NCBI Taxonomy" id="2949086"/>
    <lineage>
        <taxon>Bacteria</taxon>
        <taxon>Pseudomonadati</taxon>
        <taxon>Bacteroidota</taxon>
        <taxon>Flavobacteriia</taxon>
        <taxon>Flavobacteriales</taxon>
        <taxon>Flavobacteriaceae</taxon>
        <taxon>Flavobacterium</taxon>
    </lineage>
</organism>
<dbReference type="RefSeq" id="WP_250592291.1">
    <property type="nucleotide sequence ID" value="NZ_JAMLJM010000003.1"/>
</dbReference>
<dbReference type="EMBL" id="JAMLJM010000003">
    <property type="protein sequence ID" value="MCL9808891.1"/>
    <property type="molecule type" value="Genomic_DNA"/>
</dbReference>
<dbReference type="CDD" id="cd01048">
    <property type="entry name" value="Ferritin_like_AB2"/>
    <property type="match status" value="1"/>
</dbReference>
<reference evidence="2 3" key="1">
    <citation type="submission" date="2022-05" db="EMBL/GenBank/DDBJ databases">
        <title>Flavobacterium sp., isolated from activated sludge.</title>
        <authorList>
            <person name="Ran Q."/>
        </authorList>
    </citation>
    <scope>NUCLEOTIDE SEQUENCE [LARGE SCALE GENOMIC DNA]</scope>
    <source>
        <strain evidence="2 3">HXWNR70</strain>
    </source>
</reference>
<name>A0ABT0TNQ0_9FLAO</name>
<dbReference type="SUPFAM" id="SSF47240">
    <property type="entry name" value="Ferritin-like"/>
    <property type="match status" value="1"/>
</dbReference>
<dbReference type="InterPro" id="IPR019243">
    <property type="entry name" value="DUF2202"/>
</dbReference>
<dbReference type="Proteomes" id="UP001317191">
    <property type="component" value="Unassembled WGS sequence"/>
</dbReference>
<accession>A0ABT0TNQ0</accession>
<feature type="domain" description="DUF2202" evidence="1">
    <location>
        <begin position="36"/>
        <end position="194"/>
    </location>
</feature>
<dbReference type="Gene3D" id="1.20.1260.10">
    <property type="match status" value="1"/>
</dbReference>
<dbReference type="InterPro" id="IPR009078">
    <property type="entry name" value="Ferritin-like_SF"/>
</dbReference>
<proteinExistence type="predicted"/>